<name>A0A024V6F1_PLAFA</name>
<accession>A0A024V6F1</accession>
<evidence type="ECO:0000313" key="2">
    <source>
        <dbReference type="EMBL" id="ETW17770.1"/>
    </source>
</evidence>
<evidence type="ECO:0000256" key="1">
    <source>
        <dbReference type="SAM" id="Phobius"/>
    </source>
</evidence>
<keyword evidence="1" id="KW-1133">Transmembrane helix</keyword>
<feature type="transmembrane region" description="Helical" evidence="1">
    <location>
        <begin position="228"/>
        <end position="248"/>
    </location>
</feature>
<feature type="transmembrane region" description="Helical" evidence="1">
    <location>
        <begin position="202"/>
        <end position="222"/>
    </location>
</feature>
<feature type="transmembrane region" description="Helical" evidence="1">
    <location>
        <begin position="160"/>
        <end position="182"/>
    </location>
</feature>
<keyword evidence="1" id="KW-0812">Transmembrane</keyword>
<dbReference type="AlphaFoldDB" id="A0A024V6F1"/>
<dbReference type="OrthoDB" id="386165at2759"/>
<dbReference type="SMR" id="A0A024V6F1"/>
<feature type="transmembrane region" description="Helical" evidence="1">
    <location>
        <begin position="129"/>
        <end position="148"/>
    </location>
</feature>
<gene>
    <name evidence="2" type="ORF">PFFVO_03418</name>
</gene>
<organism evidence="2 3">
    <name type="scientific">Plasmodium falciparum Vietnam Oak-Knoll</name>
    <name type="common">FVO</name>
    <dbReference type="NCBI Taxonomy" id="1036723"/>
    <lineage>
        <taxon>Eukaryota</taxon>
        <taxon>Sar</taxon>
        <taxon>Alveolata</taxon>
        <taxon>Apicomplexa</taxon>
        <taxon>Aconoidasida</taxon>
        <taxon>Haemosporida</taxon>
        <taxon>Plasmodiidae</taxon>
        <taxon>Plasmodium</taxon>
        <taxon>Plasmodium (Laverania)</taxon>
    </lineage>
</organism>
<protein>
    <submittedName>
        <fullName evidence="2">Uncharacterized protein</fullName>
    </submittedName>
</protein>
<evidence type="ECO:0000313" key="3">
    <source>
        <dbReference type="Proteomes" id="UP000030690"/>
    </source>
</evidence>
<reference evidence="2 3" key="1">
    <citation type="submission" date="2013-02" db="EMBL/GenBank/DDBJ databases">
        <title>The Genome Annotation of Plasmodium falciparum Vietnam Oak-Knoll (FVO).</title>
        <authorList>
            <consortium name="The Broad Institute Genome Sequencing Platform"/>
            <consortium name="The Broad Institute Genome Sequencing Center for Infectious Disease"/>
            <person name="Neafsey D."/>
            <person name="Hoffman S."/>
            <person name="Volkman S."/>
            <person name="Rosenthal P."/>
            <person name="Walker B."/>
            <person name="Young S.K."/>
            <person name="Zeng Q."/>
            <person name="Gargeya S."/>
            <person name="Fitzgerald M."/>
            <person name="Haas B."/>
            <person name="Abouelleil A."/>
            <person name="Allen A.W."/>
            <person name="Alvarado L."/>
            <person name="Arachchi H.M."/>
            <person name="Berlin A.M."/>
            <person name="Chapman S.B."/>
            <person name="Gainer-Dewar J."/>
            <person name="Goldberg J."/>
            <person name="Griggs A."/>
            <person name="Gujja S."/>
            <person name="Hansen M."/>
            <person name="Howarth C."/>
            <person name="Imamovic A."/>
            <person name="Ireland A."/>
            <person name="Larimer J."/>
            <person name="McCowan C."/>
            <person name="Murphy C."/>
            <person name="Pearson M."/>
            <person name="Poon T.W."/>
            <person name="Priest M."/>
            <person name="Roberts A."/>
            <person name="Saif S."/>
            <person name="Shea T."/>
            <person name="Sisk P."/>
            <person name="Sykes S."/>
            <person name="Wortman J."/>
            <person name="Nusbaum C."/>
            <person name="Birren B."/>
        </authorList>
    </citation>
    <scope>NUCLEOTIDE SEQUENCE [LARGE SCALE GENOMIC DNA]</scope>
    <source>
        <strain evidence="3">Vietnam Oak-Knoll (FVO)</strain>
    </source>
</reference>
<sequence>MIINLLRRKGGTVNTLGIAISERKRYFINYNKKEFYYNMRNDMKSFNKNYYHNNNNLKYVEEKTNKKKKKKMNDINNNCDENFKDFYFKNKTIERKVADIKIKDSHNKTLFEYIPIEGRTNKVPIAFRLFHYIFLFILSSGVILIHVLPEINKEKYIRDIYTFQIYSLSCFLVFNGGFNSLFQLIQYAIPSNRKYKGLYNTLRFISSLIPLFCAIITTILSEKFPRDSLFLLTISFITLLINYYLLHIKCLIPVWLYKQYKIYISLIILNLIFLLLSEAQIYTGRNVSINVDY</sequence>
<dbReference type="EMBL" id="KI925116">
    <property type="protein sequence ID" value="ETW17770.1"/>
    <property type="molecule type" value="Genomic_DNA"/>
</dbReference>
<reference evidence="2 3" key="2">
    <citation type="submission" date="2013-02" db="EMBL/GenBank/DDBJ databases">
        <title>The Genome Sequence of Plasmodium falciparum Vietnam Oak-Knoll (FVO).</title>
        <authorList>
            <consortium name="The Broad Institute Genome Sequencing Platform"/>
            <consortium name="The Broad Institute Genome Sequencing Center for Infectious Disease"/>
            <person name="Neafsey D."/>
            <person name="Cheeseman I."/>
            <person name="Volkman S."/>
            <person name="Adams J."/>
            <person name="Walker B."/>
            <person name="Young S.K."/>
            <person name="Zeng Q."/>
            <person name="Gargeya S."/>
            <person name="Fitzgerald M."/>
            <person name="Haas B."/>
            <person name="Abouelleil A."/>
            <person name="Alvarado L."/>
            <person name="Arachchi H.M."/>
            <person name="Berlin A.M."/>
            <person name="Chapman S.B."/>
            <person name="Dewar J."/>
            <person name="Goldberg J."/>
            <person name="Griggs A."/>
            <person name="Gujja S."/>
            <person name="Hansen M."/>
            <person name="Howarth C."/>
            <person name="Imamovic A."/>
            <person name="Larimer J."/>
            <person name="McCowan C."/>
            <person name="Murphy C."/>
            <person name="Neiman D."/>
            <person name="Pearson M."/>
            <person name="Priest M."/>
            <person name="Roberts A."/>
            <person name="Saif S."/>
            <person name="Shea T."/>
            <person name="Sisk P."/>
            <person name="Sykes S."/>
            <person name="Wortman J."/>
            <person name="Nusbaum C."/>
            <person name="Birren B."/>
        </authorList>
    </citation>
    <scope>NUCLEOTIDE SEQUENCE [LARGE SCALE GENOMIC DNA]</scope>
    <source>
        <strain evidence="3">Vietnam Oak-Knoll (FVO)</strain>
    </source>
</reference>
<dbReference type="Proteomes" id="UP000030690">
    <property type="component" value="Unassembled WGS sequence"/>
</dbReference>
<keyword evidence="1" id="KW-0472">Membrane</keyword>
<proteinExistence type="predicted"/>
<feature type="transmembrane region" description="Helical" evidence="1">
    <location>
        <begin position="260"/>
        <end position="283"/>
    </location>
</feature>